<dbReference type="InterPro" id="IPR032466">
    <property type="entry name" value="Metal_Hydrolase"/>
</dbReference>
<dbReference type="PANTHER" id="PTHR35563">
    <property type="entry name" value="BARREL METAL-DEPENDENT HYDROLASE, PUTATIVE (AFU_ORTHOLOGUE AFUA_1G16240)-RELATED"/>
    <property type="match status" value="1"/>
</dbReference>
<proteinExistence type="predicted"/>
<dbReference type="KEGG" id="aluc:AKAW2_10937A"/>
<gene>
    <name evidence="2" type="ORF">AKAW2_10937A</name>
</gene>
<sequence>MPRKGMRRKCSVEAQELAMLISKLNSLRGRLPQFMVYQPATYTMLSQALATHERHSNTPFLLSTESFDTHVHVFDPKLGPYAAGRAYTPEDAPLQKLLALNQSLARDNNNTTLVLVQPSPYKNDCTVMMHCLRELRDRGIRSFGIAVLDLDTITDAQLNEMHALGVRGIRLNFQADGKDVDITHLISLLNRTADRIRYLPSWAIQLFVPGWTWDLLHDAVRELHVKVIADHLGGLRGTSKLPSELQSTPMSQPGFRSLLSLARQSIVYVKISGLYRMSDHSASTFDDLQPIVQAMAREIPDQVIWGSDWPHTGDGHNRVKRSIESKEPFRMIDNHAIIQRLHDWMGDDAYWKMMVDNPGRLYID</sequence>
<evidence type="ECO:0000313" key="3">
    <source>
        <dbReference type="Proteomes" id="UP000661280"/>
    </source>
</evidence>
<reference evidence="2" key="1">
    <citation type="submission" date="2021-01" db="EMBL/GenBank/DDBJ databases">
        <authorList>
            <consortium name="Aspergillus luchuensis mut. kawachii IFO 4304 genome sequencing consortium"/>
            <person name="Kazuki M."/>
            <person name="Futagami T."/>
        </authorList>
    </citation>
    <scope>NUCLEOTIDE SEQUENCE</scope>
    <source>
        <strain evidence="2">IFO 4308</strain>
    </source>
</reference>
<reference evidence="2" key="2">
    <citation type="submission" date="2021-02" db="EMBL/GenBank/DDBJ databases">
        <title>Aspergillus luchuensis mut. kawachii IFO 4304 genome sequence.</title>
        <authorList>
            <person name="Mori K."/>
            <person name="Kadooka C."/>
            <person name="Goto M."/>
            <person name="Futagami T."/>
        </authorList>
    </citation>
    <scope>NUCLEOTIDE SEQUENCE</scope>
    <source>
        <strain evidence="2">IFO 4308</strain>
    </source>
</reference>
<dbReference type="InterPro" id="IPR006680">
    <property type="entry name" value="Amidohydro-rel"/>
</dbReference>
<dbReference type="Gene3D" id="3.20.20.140">
    <property type="entry name" value="Metal-dependent hydrolases"/>
    <property type="match status" value="1"/>
</dbReference>
<dbReference type="RefSeq" id="XP_041537657.1">
    <property type="nucleotide sequence ID" value="XM_041692734.1"/>
</dbReference>
<protein>
    <recommendedName>
        <fullName evidence="1">Amidohydrolase-related domain-containing protein</fullName>
    </recommendedName>
</protein>
<dbReference type="InterPro" id="IPR052358">
    <property type="entry name" value="Aro_Compnd_Degr_Hydrolases"/>
</dbReference>
<name>A0A7R7ZUG5_ASPKA</name>
<dbReference type="AlphaFoldDB" id="A0A7R7ZUG5"/>
<accession>A0A7R7ZUG5</accession>
<dbReference type="GeneID" id="64955216"/>
<dbReference type="Pfam" id="PF04909">
    <property type="entry name" value="Amidohydro_2"/>
    <property type="match status" value="1"/>
</dbReference>
<dbReference type="GO" id="GO:0016787">
    <property type="term" value="F:hydrolase activity"/>
    <property type="evidence" value="ECO:0007669"/>
    <property type="project" value="InterPro"/>
</dbReference>
<dbReference type="Proteomes" id="UP000661280">
    <property type="component" value="Chromosome 1"/>
</dbReference>
<evidence type="ECO:0000259" key="1">
    <source>
        <dbReference type="Pfam" id="PF04909"/>
    </source>
</evidence>
<dbReference type="EMBL" id="AP024425">
    <property type="protein sequence ID" value="BCR93891.1"/>
    <property type="molecule type" value="Genomic_DNA"/>
</dbReference>
<keyword evidence="3" id="KW-1185">Reference proteome</keyword>
<feature type="domain" description="Amidohydrolase-related" evidence="1">
    <location>
        <begin position="68"/>
        <end position="317"/>
    </location>
</feature>
<evidence type="ECO:0000313" key="2">
    <source>
        <dbReference type="EMBL" id="BCR93891.1"/>
    </source>
</evidence>
<dbReference type="SUPFAM" id="SSF51556">
    <property type="entry name" value="Metallo-dependent hydrolases"/>
    <property type="match status" value="1"/>
</dbReference>
<organism evidence="2 3">
    <name type="scientific">Aspergillus kawachii</name>
    <name type="common">White koji mold</name>
    <name type="synonym">Aspergillus awamori var. kawachi</name>
    <dbReference type="NCBI Taxonomy" id="1069201"/>
    <lineage>
        <taxon>Eukaryota</taxon>
        <taxon>Fungi</taxon>
        <taxon>Dikarya</taxon>
        <taxon>Ascomycota</taxon>
        <taxon>Pezizomycotina</taxon>
        <taxon>Eurotiomycetes</taxon>
        <taxon>Eurotiomycetidae</taxon>
        <taxon>Eurotiales</taxon>
        <taxon>Aspergillaceae</taxon>
        <taxon>Aspergillus</taxon>
        <taxon>Aspergillus subgen. Circumdati</taxon>
    </lineage>
</organism>
<dbReference type="PANTHER" id="PTHR35563:SF2">
    <property type="entry name" value="BARREL METAL-DEPENDENT HYDROLASE, PUTATIVE (AFU_ORTHOLOGUE AFUA_1G16240)-RELATED"/>
    <property type="match status" value="1"/>
</dbReference>
<dbReference type="OrthoDB" id="2135488at2759"/>